<accession>F2TYM4</accession>
<proteinExistence type="predicted"/>
<dbReference type="GeneID" id="16078252"/>
<organism evidence="3">
    <name type="scientific">Salpingoeca rosetta (strain ATCC 50818 / BSB-021)</name>
    <dbReference type="NCBI Taxonomy" id="946362"/>
    <lineage>
        <taxon>Eukaryota</taxon>
        <taxon>Choanoflagellata</taxon>
        <taxon>Craspedida</taxon>
        <taxon>Salpingoecidae</taxon>
        <taxon>Salpingoeca</taxon>
    </lineage>
</organism>
<reference evidence="2" key="1">
    <citation type="submission" date="2009-08" db="EMBL/GenBank/DDBJ databases">
        <title>Annotation of Salpingoeca rosetta.</title>
        <authorList>
            <consortium name="The Broad Institute Genome Sequencing Platform"/>
            <person name="Russ C."/>
            <person name="Cuomo C."/>
            <person name="Burger G."/>
            <person name="Gray M.W."/>
            <person name="Holland P.W.H."/>
            <person name="King N."/>
            <person name="Lang F.B.F."/>
            <person name="Roger A.J."/>
            <person name="Ruiz-Trillo I."/>
            <person name="Young S.K."/>
            <person name="Zeng Q."/>
            <person name="Gargeya S."/>
            <person name="Alvarado L."/>
            <person name="Berlin A."/>
            <person name="Chapman S.B."/>
            <person name="Chen Z."/>
            <person name="Freedman E."/>
            <person name="Gellesch M."/>
            <person name="Goldberg J."/>
            <person name="Griggs A."/>
            <person name="Gujja S."/>
            <person name="Heilman E."/>
            <person name="Heiman D."/>
            <person name="Howarth C."/>
            <person name="Mehta T."/>
            <person name="Neiman D."/>
            <person name="Pearson M."/>
            <person name="Roberts A."/>
            <person name="Saif S."/>
            <person name="Shea T."/>
            <person name="Shenoy N."/>
            <person name="Sisk P."/>
            <person name="Stolte C."/>
            <person name="Sykes S."/>
            <person name="White J."/>
            <person name="Yandava C."/>
            <person name="Haas B."/>
            <person name="Nusbaum C."/>
            <person name="Birren B."/>
        </authorList>
    </citation>
    <scope>NUCLEOTIDE SEQUENCE [LARGE SCALE GENOMIC DNA]</scope>
    <source>
        <strain evidence="2">ATCC 50818</strain>
    </source>
</reference>
<name>F2TYM4_SALR5</name>
<dbReference type="KEGG" id="sre:PTSG_11767"/>
<evidence type="ECO:0000256" key="1">
    <source>
        <dbReference type="SAM" id="MobiDB-lite"/>
    </source>
</evidence>
<dbReference type="EMBL" id="GL832957">
    <property type="protein sequence ID" value="EGD78698.1"/>
    <property type="molecule type" value="Genomic_DNA"/>
</dbReference>
<feature type="compositionally biased region" description="Low complexity" evidence="1">
    <location>
        <begin position="558"/>
        <end position="567"/>
    </location>
</feature>
<dbReference type="AlphaFoldDB" id="F2TYM4"/>
<feature type="compositionally biased region" description="Basic and acidic residues" evidence="1">
    <location>
        <begin position="574"/>
        <end position="588"/>
    </location>
</feature>
<keyword evidence="3" id="KW-1185">Reference proteome</keyword>
<dbReference type="InParanoid" id="F2TYM4"/>
<feature type="compositionally biased region" description="Polar residues" evidence="1">
    <location>
        <begin position="444"/>
        <end position="455"/>
    </location>
</feature>
<evidence type="ECO:0000313" key="3">
    <source>
        <dbReference type="Proteomes" id="UP000007799"/>
    </source>
</evidence>
<evidence type="ECO:0000313" key="2">
    <source>
        <dbReference type="EMBL" id="EGD78698.1"/>
    </source>
</evidence>
<gene>
    <name evidence="2" type="ORF">PTSG_11767</name>
</gene>
<feature type="compositionally biased region" description="Basic residues" evidence="1">
    <location>
        <begin position="457"/>
        <end position="466"/>
    </location>
</feature>
<feature type="compositionally biased region" description="Polar residues" evidence="1">
    <location>
        <begin position="624"/>
        <end position="633"/>
    </location>
</feature>
<dbReference type="Proteomes" id="UP000007799">
    <property type="component" value="Unassembled WGS sequence"/>
</dbReference>
<feature type="compositionally biased region" description="Polar residues" evidence="1">
    <location>
        <begin position="395"/>
        <end position="405"/>
    </location>
</feature>
<feature type="compositionally biased region" description="Basic and acidic residues" evidence="1">
    <location>
        <begin position="518"/>
        <end position="530"/>
    </location>
</feature>
<feature type="region of interest" description="Disordered" evidence="1">
    <location>
        <begin position="395"/>
        <end position="653"/>
    </location>
</feature>
<dbReference type="RefSeq" id="XP_004997655.1">
    <property type="nucleotide sequence ID" value="XM_004997598.1"/>
</dbReference>
<sequence>MTSPSTQQSTARTKHSIWDVTNEDVFEYGRLSQDAPRRGALALQLQNALEHAQWWLRNQSHDTLSIPPFLLALSILSRCQDDIGRDATVTLLAALQSLPHIRDVDVPCLFSLSRDLAIRMSNGMLLGPRAFIIMAQALDAINLRLITHAYLGHLTRFDHAALHDHLDNMQTRLKECYRFFEEDAPDYLLPELRRCCDAGVRAAFLMPVNFEPYSDTLDEKHPPQELAYVLRLFWPHCCEEVQTAELLMERLEAIVADAFTSDLYLALCVLQVLFEIAQCPNSTVASWALHDHPCSLWSLLNALKSGYVECTHQACIEAVIIAYLRTLRHTSASVAAHAEWLYSSIPMGFPHINLSLLQKSAFHNAFVTFQRDSFRTGGASVLGITLVQSLMLPSMQTTRNPQVPLTDTDRSKSGRRPGAHSARLTRVAQRSHEDLLASTGVDGSGTQSLPSSPQTLRGRRVRRHVHAGSAGESMNQKQPHHQLQRQGSGPKRRGGPQVSRAGDVDDGNCGNGGGGRGGGDREQGVRDSSRMRARSASPRGNRRGRERPRVDVGKHDGSSGSSSKSGKTAAGVGNRDERGGDDAGRANDESGDDVVSRVRAKEKKLLQGKSKKQQQSFNAFMSILQHQADQQFPSPYKGKKKDETASPKPPSRT</sequence>
<protein>
    <submittedName>
        <fullName evidence="2">Uncharacterized protein</fullName>
    </submittedName>
</protein>
<feature type="compositionally biased region" description="Basic and acidic residues" evidence="1">
    <location>
        <begin position="547"/>
        <end position="557"/>
    </location>
</feature>